<comment type="caution">
    <text evidence="10">The sequence shown here is derived from an EMBL/GenBank/DDBJ whole genome shotgun (WGS) entry which is preliminary data.</text>
</comment>
<evidence type="ECO:0000313" key="11">
    <source>
        <dbReference type="Proteomes" id="UP001374579"/>
    </source>
</evidence>
<dbReference type="GO" id="GO:0016051">
    <property type="term" value="P:carbohydrate biosynthetic process"/>
    <property type="evidence" value="ECO:0007669"/>
    <property type="project" value="InterPro"/>
</dbReference>
<dbReference type="EC" id="2.8.2.-" evidence="9"/>
<evidence type="ECO:0000256" key="5">
    <source>
        <dbReference type="ARBA" id="ARBA00022989"/>
    </source>
</evidence>
<organism evidence="10 11">
    <name type="scientific">Littorina saxatilis</name>
    <dbReference type="NCBI Taxonomy" id="31220"/>
    <lineage>
        <taxon>Eukaryota</taxon>
        <taxon>Metazoa</taxon>
        <taxon>Spiralia</taxon>
        <taxon>Lophotrochozoa</taxon>
        <taxon>Mollusca</taxon>
        <taxon>Gastropoda</taxon>
        <taxon>Caenogastropoda</taxon>
        <taxon>Littorinimorpha</taxon>
        <taxon>Littorinoidea</taxon>
        <taxon>Littorinidae</taxon>
        <taxon>Littorina</taxon>
    </lineage>
</organism>
<evidence type="ECO:0000256" key="8">
    <source>
        <dbReference type="ARBA" id="ARBA00023180"/>
    </source>
</evidence>
<evidence type="ECO:0000256" key="1">
    <source>
        <dbReference type="ARBA" id="ARBA00004323"/>
    </source>
</evidence>
<protein>
    <recommendedName>
        <fullName evidence="9">Carbohydrate sulfotransferase</fullName>
        <ecNumber evidence="9">2.8.2.-</ecNumber>
    </recommendedName>
</protein>
<comment type="subcellular location">
    <subcellularLocation>
        <location evidence="1 9">Golgi apparatus membrane</location>
        <topology evidence="1 9">Single-pass type II membrane protein</topology>
    </subcellularLocation>
</comment>
<keyword evidence="5 9" id="KW-1133">Transmembrane helix</keyword>
<evidence type="ECO:0000313" key="10">
    <source>
        <dbReference type="EMBL" id="KAK7088010.1"/>
    </source>
</evidence>
<evidence type="ECO:0000256" key="4">
    <source>
        <dbReference type="ARBA" id="ARBA00022692"/>
    </source>
</evidence>
<dbReference type="InterPro" id="IPR005331">
    <property type="entry name" value="Sulfotransferase"/>
</dbReference>
<reference evidence="10 11" key="1">
    <citation type="submission" date="2024-02" db="EMBL/GenBank/DDBJ databases">
        <title>Chromosome-scale genome assembly of the rough periwinkle Littorina saxatilis.</title>
        <authorList>
            <person name="De Jode A."/>
            <person name="Faria R."/>
            <person name="Formenti G."/>
            <person name="Sims Y."/>
            <person name="Smith T.P."/>
            <person name="Tracey A."/>
            <person name="Wood J.M.D."/>
            <person name="Zagrodzka Z.B."/>
            <person name="Johannesson K."/>
            <person name="Butlin R.K."/>
            <person name="Leder E.H."/>
        </authorList>
    </citation>
    <scope>NUCLEOTIDE SEQUENCE [LARGE SCALE GENOMIC DNA]</scope>
    <source>
        <strain evidence="10">Snail1</strain>
        <tissue evidence="10">Muscle</tissue>
    </source>
</reference>
<keyword evidence="9" id="KW-0119">Carbohydrate metabolism</keyword>
<dbReference type="GO" id="GO:0000139">
    <property type="term" value="C:Golgi membrane"/>
    <property type="evidence" value="ECO:0007669"/>
    <property type="project" value="UniProtKB-SubCell"/>
</dbReference>
<dbReference type="GO" id="GO:0008146">
    <property type="term" value="F:sulfotransferase activity"/>
    <property type="evidence" value="ECO:0007669"/>
    <property type="project" value="InterPro"/>
</dbReference>
<dbReference type="PANTHER" id="PTHR12137:SF54">
    <property type="entry name" value="CARBOHYDRATE SULFOTRANSFERASE"/>
    <property type="match status" value="1"/>
</dbReference>
<keyword evidence="6 9" id="KW-0333">Golgi apparatus</keyword>
<proteinExistence type="inferred from homology"/>
<evidence type="ECO:0000256" key="2">
    <source>
        <dbReference type="ARBA" id="ARBA00006339"/>
    </source>
</evidence>
<evidence type="ECO:0000256" key="6">
    <source>
        <dbReference type="ARBA" id="ARBA00023034"/>
    </source>
</evidence>
<evidence type="ECO:0000256" key="7">
    <source>
        <dbReference type="ARBA" id="ARBA00023136"/>
    </source>
</evidence>
<comment type="similarity">
    <text evidence="2 9">Belongs to the sulfotransferase 2 family.</text>
</comment>
<name>A0AAN9FYL1_9CAEN</name>
<keyword evidence="9" id="KW-0735">Signal-anchor</keyword>
<keyword evidence="8 9" id="KW-0325">Glycoprotein</keyword>
<keyword evidence="11" id="KW-1185">Reference proteome</keyword>
<keyword evidence="3 9" id="KW-0808">Transferase</keyword>
<dbReference type="Proteomes" id="UP001374579">
    <property type="component" value="Unassembled WGS sequence"/>
</dbReference>
<dbReference type="AlphaFoldDB" id="A0AAN9FYL1"/>
<dbReference type="InterPro" id="IPR018011">
    <property type="entry name" value="Carb_sulfotrans_8-10"/>
</dbReference>
<gene>
    <name evidence="10" type="ORF">V1264_021988</name>
</gene>
<evidence type="ECO:0000256" key="3">
    <source>
        <dbReference type="ARBA" id="ARBA00022679"/>
    </source>
</evidence>
<accession>A0AAN9FYL1</accession>
<dbReference type="PANTHER" id="PTHR12137">
    <property type="entry name" value="CARBOHYDRATE SULFOTRANSFERASE"/>
    <property type="match status" value="1"/>
</dbReference>
<sequence length="424" mass="49205">MSSRKHLPVCLGVFAFCFVVAVYVIPNVDQTLWFTGIRSYARQKVDPAILSREHQGRRETIQKFCGNQPPSYNISQNIYRYFSFSKRHRLLYCGIQKVGTSFLLRVMKLLIGRVGEGELFNKSFLHGRGMQGKASFSDERNTPETIHKILENYDHKFFFVRDPFSRLFSAYMDKVFLPDHRMLAIARRGGLTREEEEGGGESSRQCLLNVTFQTFLEVVTSHKKNDPHWLPMHRHCDPCNVRFHYVGKMETFRADLEFILGQAGVDLDLLSPDRDSFDSDTDLRALQDLAKQYYSKARASLCPAETYMCRVMEKIWITLQTRGFLSIKVPYPFPAKDCLAYNQTTFMDTLVAAYRQSATHEARMHQRKEAMMEAYYRLPADLLKRAEDYVRDDCAMFGYNCSVEARFPQGGLRELQYSYFGSYA</sequence>
<keyword evidence="4 9" id="KW-0812">Transmembrane</keyword>
<keyword evidence="7 9" id="KW-0472">Membrane</keyword>
<dbReference type="EMBL" id="JBAMIC010004070">
    <property type="protein sequence ID" value="KAK7088010.1"/>
    <property type="molecule type" value="Genomic_DNA"/>
</dbReference>
<evidence type="ECO:0000256" key="9">
    <source>
        <dbReference type="RuleBase" id="RU364020"/>
    </source>
</evidence>
<dbReference type="Pfam" id="PF03567">
    <property type="entry name" value="Sulfotransfer_2"/>
    <property type="match status" value="1"/>
</dbReference>
<feature type="transmembrane region" description="Helical" evidence="9">
    <location>
        <begin position="7"/>
        <end position="25"/>
    </location>
</feature>